<dbReference type="SMART" id="SM00382">
    <property type="entry name" value="AAA"/>
    <property type="match status" value="1"/>
</dbReference>
<dbReference type="SUPFAM" id="SSF52540">
    <property type="entry name" value="P-loop containing nucleoside triphosphate hydrolases"/>
    <property type="match status" value="1"/>
</dbReference>
<dbReference type="Gene3D" id="3.40.50.300">
    <property type="entry name" value="P-loop containing nucleotide triphosphate hydrolases"/>
    <property type="match status" value="1"/>
</dbReference>
<dbReference type="Pfam" id="PF00005">
    <property type="entry name" value="ABC_tran"/>
    <property type="match status" value="1"/>
</dbReference>
<name>A0A3S2WVC9_9BURK</name>
<feature type="domain" description="ABC transporter" evidence="4">
    <location>
        <begin position="1"/>
        <end position="214"/>
    </location>
</feature>
<gene>
    <name evidence="5" type="ORF">EOD73_03120</name>
</gene>
<dbReference type="PANTHER" id="PTHR24220:SF659">
    <property type="entry name" value="TRANSPORTER, PUTATIVE-RELATED"/>
    <property type="match status" value="1"/>
</dbReference>
<dbReference type="InterPro" id="IPR015854">
    <property type="entry name" value="ABC_transpr_LolD-like"/>
</dbReference>
<reference evidence="5 6" key="1">
    <citation type="submission" date="2019-01" db="EMBL/GenBank/DDBJ databases">
        <authorList>
            <person name="Chen W.-M."/>
        </authorList>
    </citation>
    <scope>NUCLEOTIDE SEQUENCE [LARGE SCALE GENOMIC DNA]</scope>
    <source>
        <strain evidence="5 6">CCP-18</strain>
    </source>
</reference>
<protein>
    <submittedName>
        <fullName evidence="5">ATP-binding cassette domain-containing protein</fullName>
    </submittedName>
</protein>
<dbReference type="GO" id="GO:0005524">
    <property type="term" value="F:ATP binding"/>
    <property type="evidence" value="ECO:0007669"/>
    <property type="project" value="UniProtKB-KW"/>
</dbReference>
<dbReference type="InterPro" id="IPR017871">
    <property type="entry name" value="ABC_transporter-like_CS"/>
</dbReference>
<dbReference type="PROSITE" id="PS00211">
    <property type="entry name" value="ABC_TRANSPORTER_1"/>
    <property type="match status" value="1"/>
</dbReference>
<comment type="caution">
    <text evidence="5">The sequence shown here is derived from an EMBL/GenBank/DDBJ whole genome shotgun (WGS) entry which is preliminary data.</text>
</comment>
<keyword evidence="1" id="KW-0472">Membrane</keyword>
<dbReference type="OrthoDB" id="8905165at2"/>
<dbReference type="InterPro" id="IPR027417">
    <property type="entry name" value="P-loop_NTPase"/>
</dbReference>
<dbReference type="PANTHER" id="PTHR24220">
    <property type="entry name" value="IMPORT ATP-BINDING PROTEIN"/>
    <property type="match status" value="1"/>
</dbReference>
<evidence type="ECO:0000256" key="3">
    <source>
        <dbReference type="ARBA" id="ARBA00022840"/>
    </source>
</evidence>
<evidence type="ECO:0000256" key="2">
    <source>
        <dbReference type="ARBA" id="ARBA00022741"/>
    </source>
</evidence>
<dbReference type="GO" id="GO:0005886">
    <property type="term" value="C:plasma membrane"/>
    <property type="evidence" value="ECO:0007669"/>
    <property type="project" value="TreeGrafter"/>
</dbReference>
<evidence type="ECO:0000313" key="6">
    <source>
        <dbReference type="Proteomes" id="UP000288587"/>
    </source>
</evidence>
<organism evidence="5 6">
    <name type="scientific">Inhella crocodyli</name>
    <dbReference type="NCBI Taxonomy" id="2499851"/>
    <lineage>
        <taxon>Bacteria</taxon>
        <taxon>Pseudomonadati</taxon>
        <taxon>Pseudomonadota</taxon>
        <taxon>Betaproteobacteria</taxon>
        <taxon>Burkholderiales</taxon>
        <taxon>Sphaerotilaceae</taxon>
        <taxon>Inhella</taxon>
    </lineage>
</organism>
<evidence type="ECO:0000259" key="4">
    <source>
        <dbReference type="PROSITE" id="PS50893"/>
    </source>
</evidence>
<dbReference type="InterPro" id="IPR003439">
    <property type="entry name" value="ABC_transporter-like_ATP-bd"/>
</dbReference>
<keyword evidence="1" id="KW-1003">Cell membrane</keyword>
<dbReference type="EMBL" id="SACM01000001">
    <property type="protein sequence ID" value="RVT88936.1"/>
    <property type="molecule type" value="Genomic_DNA"/>
</dbReference>
<dbReference type="InterPro" id="IPR003593">
    <property type="entry name" value="AAA+_ATPase"/>
</dbReference>
<sequence length="218" mass="23347">MAWQGLSLTYRDGPQLAFPDLTLAVGEHLLLRGASGAGKSSLLALLAGLRRPSAGRVWLAGRELGAMSTSQRDAWRGQVMGLMPQRLHLCDGLSLRLNLALPFVAAGQRAPVERIQHMADRLGIGELLDRVPEQLSGGQLQRAALARALVRAPKLLLLDEPTSSLDDDATARLLALVSEIVQEHGVGLLVATHDARVVDHLGTQMGSRLRTLTLGARS</sequence>
<dbReference type="AlphaFoldDB" id="A0A3S2WVC9"/>
<dbReference type="PROSITE" id="PS50893">
    <property type="entry name" value="ABC_TRANSPORTER_2"/>
    <property type="match status" value="1"/>
</dbReference>
<dbReference type="GO" id="GO:0016887">
    <property type="term" value="F:ATP hydrolysis activity"/>
    <property type="evidence" value="ECO:0007669"/>
    <property type="project" value="InterPro"/>
</dbReference>
<dbReference type="Proteomes" id="UP000288587">
    <property type="component" value="Unassembled WGS sequence"/>
</dbReference>
<proteinExistence type="predicted"/>
<accession>A0A3S2WVC9</accession>
<evidence type="ECO:0000256" key="1">
    <source>
        <dbReference type="ARBA" id="ARBA00022475"/>
    </source>
</evidence>
<keyword evidence="6" id="KW-1185">Reference proteome</keyword>
<evidence type="ECO:0000313" key="5">
    <source>
        <dbReference type="EMBL" id="RVT88936.1"/>
    </source>
</evidence>
<dbReference type="GO" id="GO:0022857">
    <property type="term" value="F:transmembrane transporter activity"/>
    <property type="evidence" value="ECO:0007669"/>
    <property type="project" value="TreeGrafter"/>
</dbReference>
<keyword evidence="2" id="KW-0547">Nucleotide-binding</keyword>
<keyword evidence="3 5" id="KW-0067">ATP-binding</keyword>